<dbReference type="Pfam" id="PF22698">
    <property type="entry name" value="Semialdhyde_dhC_1"/>
    <property type="match status" value="1"/>
</dbReference>
<evidence type="ECO:0000256" key="2">
    <source>
        <dbReference type="ARBA" id="ARBA00022571"/>
    </source>
</evidence>
<dbReference type="EC" id="1.2.1.38" evidence="6"/>
<dbReference type="HAMAP" id="MF_01110">
    <property type="entry name" value="ArgC_type2"/>
    <property type="match status" value="1"/>
</dbReference>
<comment type="catalytic activity">
    <reaction evidence="6">
        <text>N-acetyl-L-glutamate 5-semialdehyde + phosphate + NADP(+) = N-acetyl-L-glutamyl 5-phosphate + NADPH + H(+)</text>
        <dbReference type="Rhea" id="RHEA:21588"/>
        <dbReference type="ChEBI" id="CHEBI:15378"/>
        <dbReference type="ChEBI" id="CHEBI:29123"/>
        <dbReference type="ChEBI" id="CHEBI:43474"/>
        <dbReference type="ChEBI" id="CHEBI:57783"/>
        <dbReference type="ChEBI" id="CHEBI:57936"/>
        <dbReference type="ChEBI" id="CHEBI:58349"/>
        <dbReference type="EC" id="1.2.1.38"/>
    </reaction>
</comment>
<evidence type="ECO:0000256" key="5">
    <source>
        <dbReference type="ARBA" id="ARBA00023002"/>
    </source>
</evidence>
<proteinExistence type="inferred from homology"/>
<evidence type="ECO:0000256" key="6">
    <source>
        <dbReference type="HAMAP-Rule" id="MF_01110"/>
    </source>
</evidence>
<dbReference type="SMART" id="SM00859">
    <property type="entry name" value="Semialdhyde_dh"/>
    <property type="match status" value="1"/>
</dbReference>
<dbReference type="InterPro" id="IPR000534">
    <property type="entry name" value="Semialdehyde_DH_NAD-bd"/>
</dbReference>
<feature type="domain" description="Semialdehyde dehydrogenase NAD-binding" evidence="7">
    <location>
        <begin position="6"/>
        <end position="109"/>
    </location>
</feature>
<dbReference type="InterPro" id="IPR010136">
    <property type="entry name" value="AGPR_type-2"/>
</dbReference>
<keyword evidence="9" id="KW-1185">Reference proteome</keyword>
<gene>
    <name evidence="6 8" type="primary">argC</name>
    <name evidence="8" type="ORF">DK869_07395</name>
</gene>
<keyword evidence="4 6" id="KW-0521">NADP</keyword>
<evidence type="ECO:0000256" key="4">
    <source>
        <dbReference type="ARBA" id="ARBA00022857"/>
    </source>
</evidence>
<organism evidence="8 9">
    <name type="scientific">Commensalibacter melissae</name>
    <dbReference type="NCBI Taxonomy" id="2070537"/>
    <lineage>
        <taxon>Bacteria</taxon>
        <taxon>Pseudomonadati</taxon>
        <taxon>Pseudomonadota</taxon>
        <taxon>Alphaproteobacteria</taxon>
        <taxon>Acetobacterales</taxon>
        <taxon>Acetobacteraceae</taxon>
    </lineage>
</organism>
<keyword evidence="2 6" id="KW-0055">Arginine biosynthesis</keyword>
<dbReference type="CDD" id="cd23935">
    <property type="entry name" value="AGPR_2_C"/>
    <property type="match status" value="1"/>
</dbReference>
<dbReference type="InterPro" id="IPR050085">
    <property type="entry name" value="AGPR"/>
</dbReference>
<dbReference type="NCBIfam" id="TIGR01851">
    <property type="entry name" value="argC_other"/>
    <property type="match status" value="1"/>
</dbReference>
<dbReference type="GO" id="GO:0005737">
    <property type="term" value="C:cytoplasm"/>
    <property type="evidence" value="ECO:0007669"/>
    <property type="project" value="UniProtKB-SubCell"/>
</dbReference>
<dbReference type="Gene3D" id="3.30.360.10">
    <property type="entry name" value="Dihydrodipicolinate Reductase, domain 2"/>
    <property type="match status" value="1"/>
</dbReference>
<comment type="function">
    <text evidence="6">Catalyzes the NADPH-dependent reduction of N-acetyl-5-glutamyl phosphate to yield N-acetyl-L-glutamate 5-semialdehyde.</text>
</comment>
<dbReference type="SUPFAM" id="SSF55347">
    <property type="entry name" value="Glyceraldehyde-3-phosphate dehydrogenase-like, C-terminal domain"/>
    <property type="match status" value="1"/>
</dbReference>
<keyword evidence="1 6" id="KW-0963">Cytoplasm</keyword>
<dbReference type="RefSeq" id="WP_110439379.1">
    <property type="nucleotide sequence ID" value="NZ_CP046393.1"/>
</dbReference>
<feature type="active site" evidence="6">
    <location>
        <position position="120"/>
    </location>
</feature>
<accession>A0A318MVQ1</accession>
<keyword evidence="3 6" id="KW-0028">Amino-acid biosynthesis</keyword>
<dbReference type="OrthoDB" id="9801289at2"/>
<dbReference type="GO" id="GO:0003942">
    <property type="term" value="F:N-acetyl-gamma-glutamyl-phosphate reductase activity"/>
    <property type="evidence" value="ECO:0007669"/>
    <property type="project" value="UniProtKB-UniRule"/>
</dbReference>
<comment type="caution">
    <text evidence="8">The sequence shown here is derived from an EMBL/GenBank/DDBJ whole genome shotgun (WGS) entry which is preliminary data.</text>
</comment>
<keyword evidence="5 6" id="KW-0560">Oxidoreductase</keyword>
<dbReference type="GO" id="GO:0006526">
    <property type="term" value="P:L-arginine biosynthetic process"/>
    <property type="evidence" value="ECO:0007669"/>
    <property type="project" value="UniProtKB-UniRule"/>
</dbReference>
<evidence type="ECO:0000256" key="3">
    <source>
        <dbReference type="ARBA" id="ARBA00022605"/>
    </source>
</evidence>
<comment type="subcellular location">
    <subcellularLocation>
        <location evidence="6">Cytoplasm</location>
    </subcellularLocation>
</comment>
<dbReference type="SUPFAM" id="SSF51735">
    <property type="entry name" value="NAD(P)-binding Rossmann-fold domains"/>
    <property type="match status" value="1"/>
</dbReference>
<evidence type="ECO:0000313" key="9">
    <source>
        <dbReference type="Proteomes" id="UP000247565"/>
    </source>
</evidence>
<reference evidence="8 9" key="1">
    <citation type="submission" date="2018-05" db="EMBL/GenBank/DDBJ databases">
        <title>Reference genomes for bee gut microbiota database.</title>
        <authorList>
            <person name="Ellegaard K.M."/>
        </authorList>
    </citation>
    <scope>NUCLEOTIDE SEQUENCE [LARGE SCALE GENOMIC DNA]</scope>
    <source>
        <strain evidence="8 9">ESL0284</strain>
    </source>
</reference>
<evidence type="ECO:0000259" key="7">
    <source>
        <dbReference type="SMART" id="SM00859"/>
    </source>
</evidence>
<protein>
    <recommendedName>
        <fullName evidence="6">N-acetyl-gamma-glutamyl-phosphate reductase</fullName>
        <shortName evidence="6">AGPR</shortName>
        <ecNumber evidence="6">1.2.1.38</ecNumber>
    </recommendedName>
    <alternativeName>
        <fullName evidence="6">N-acetyl-glutamate semialdehyde dehydrogenase</fullName>
        <shortName evidence="6">NAGSA dehydrogenase</shortName>
    </alternativeName>
</protein>
<comment type="pathway">
    <text evidence="6">Amino-acid biosynthesis; L-arginine biosynthesis; N(2)-acetyl-L-ornithine from L-glutamate: step 3/4.</text>
</comment>
<dbReference type="Gene3D" id="3.40.50.720">
    <property type="entry name" value="NAD(P)-binding Rossmann-like Domain"/>
    <property type="match status" value="1"/>
</dbReference>
<dbReference type="PANTHER" id="PTHR32338">
    <property type="entry name" value="N-ACETYL-GAMMA-GLUTAMYL-PHOSPHATE REDUCTASE, CHLOROPLASTIC-RELATED-RELATED"/>
    <property type="match status" value="1"/>
</dbReference>
<dbReference type="EMBL" id="QGLT01000004">
    <property type="protein sequence ID" value="PXY99759.1"/>
    <property type="molecule type" value="Genomic_DNA"/>
</dbReference>
<evidence type="ECO:0000256" key="1">
    <source>
        <dbReference type="ARBA" id="ARBA00022490"/>
    </source>
</evidence>
<evidence type="ECO:0000313" key="8">
    <source>
        <dbReference type="EMBL" id="PXY99759.1"/>
    </source>
</evidence>
<dbReference type="UniPathway" id="UPA00068">
    <property type="reaction ID" value="UER00108"/>
</dbReference>
<dbReference type="PANTHER" id="PTHR32338:SF10">
    <property type="entry name" value="N-ACETYL-GAMMA-GLUTAMYL-PHOSPHATE REDUCTASE, CHLOROPLASTIC-RELATED"/>
    <property type="match status" value="1"/>
</dbReference>
<dbReference type="InterPro" id="IPR058924">
    <property type="entry name" value="AGPR_dimerisation_dom"/>
</dbReference>
<sequence>MTEMPKIFIDGEYGTTGLGIRQRLADLPIELCSVPIEHRHDIDKRLQMMAAVDLAVLCLPDEASREAVALVEMMESKRPRILDASTAFRTDPEWVYGFAELDPGQERKIAKADKVANPGCYSSGAIALLHPLVKAGIIPVDYPLTINAVSGYSGGGKKLIAVYEQEKNAPPFELYALDLNHKHLPEICHYCDLVQEPVFVPSVGNFAQGMIVSIPLHVNLLNGTVKQLKTCLKEHYFQRKNIVFVEDGLTRLPANQLAFTDRMELRVHSNNRNDQVILTASLDNLGKGASGAAIQNIKLMFGI</sequence>
<dbReference type="InterPro" id="IPR036291">
    <property type="entry name" value="NAD(P)-bd_dom_sf"/>
</dbReference>
<dbReference type="Proteomes" id="UP000247565">
    <property type="component" value="Unassembled WGS sequence"/>
</dbReference>
<dbReference type="GO" id="GO:0051287">
    <property type="term" value="F:NAD binding"/>
    <property type="evidence" value="ECO:0007669"/>
    <property type="project" value="InterPro"/>
</dbReference>
<dbReference type="AlphaFoldDB" id="A0A318MVQ1"/>
<comment type="similarity">
    <text evidence="6">Belongs to the NAGSA dehydrogenase family. Type 2 subfamily.</text>
</comment>
<name>A0A318MVQ1_9PROT</name>